<evidence type="ECO:0000259" key="2">
    <source>
        <dbReference type="PROSITE" id="PS50263"/>
    </source>
</evidence>
<organism evidence="3">
    <name type="scientific">Caldithrix abyssi</name>
    <dbReference type="NCBI Taxonomy" id="187145"/>
    <lineage>
        <taxon>Bacteria</taxon>
        <taxon>Pseudomonadati</taxon>
        <taxon>Calditrichota</taxon>
        <taxon>Calditrichia</taxon>
        <taxon>Calditrichales</taxon>
        <taxon>Calditrichaceae</taxon>
        <taxon>Caldithrix</taxon>
    </lineage>
</organism>
<dbReference type="Pfam" id="PF00795">
    <property type="entry name" value="CN_hydrolase"/>
    <property type="match status" value="1"/>
</dbReference>
<dbReference type="AlphaFoldDB" id="A0A7V5UEP8"/>
<accession>A0A7V5UEP8</accession>
<name>A0A7V5UEP8_CALAY</name>
<dbReference type="SUPFAM" id="SSF56317">
    <property type="entry name" value="Carbon-nitrogen hydrolase"/>
    <property type="match status" value="1"/>
</dbReference>
<evidence type="ECO:0000313" key="3">
    <source>
        <dbReference type="EMBL" id="HHJ52404.1"/>
    </source>
</evidence>
<protein>
    <recommendedName>
        <fullName evidence="2">CN hydrolase domain-containing protein</fullName>
    </recommendedName>
</protein>
<gene>
    <name evidence="3" type="ORF">ENJ89_04350</name>
</gene>
<dbReference type="PANTHER" id="PTHR43674">
    <property type="entry name" value="NITRILASE C965.09-RELATED"/>
    <property type="match status" value="1"/>
</dbReference>
<dbReference type="GO" id="GO:0033388">
    <property type="term" value="P:putrescine biosynthetic process from arginine"/>
    <property type="evidence" value="ECO:0007669"/>
    <property type="project" value="TreeGrafter"/>
</dbReference>
<keyword evidence="1" id="KW-0378">Hydrolase</keyword>
<feature type="domain" description="CN hydrolase" evidence="2">
    <location>
        <begin position="6"/>
        <end position="252"/>
    </location>
</feature>
<reference evidence="3" key="1">
    <citation type="journal article" date="2020" name="mSystems">
        <title>Genome- and Community-Level Interaction Insights into Carbon Utilization and Element Cycling Functions of Hydrothermarchaeota in Hydrothermal Sediment.</title>
        <authorList>
            <person name="Zhou Z."/>
            <person name="Liu Y."/>
            <person name="Xu W."/>
            <person name="Pan J."/>
            <person name="Luo Z.H."/>
            <person name="Li M."/>
        </authorList>
    </citation>
    <scope>NUCLEOTIDE SEQUENCE [LARGE SCALE GENOMIC DNA]</scope>
    <source>
        <strain evidence="3">HyVt-527</strain>
    </source>
</reference>
<comment type="caution">
    <text evidence="3">The sequence shown here is derived from an EMBL/GenBank/DDBJ whole genome shotgun (WGS) entry which is preliminary data.</text>
</comment>
<dbReference type="PANTHER" id="PTHR43674:SF2">
    <property type="entry name" value="BETA-UREIDOPROPIONASE"/>
    <property type="match status" value="1"/>
</dbReference>
<dbReference type="Gene3D" id="3.60.110.10">
    <property type="entry name" value="Carbon-nitrogen hydrolase"/>
    <property type="match status" value="1"/>
</dbReference>
<evidence type="ECO:0000256" key="1">
    <source>
        <dbReference type="ARBA" id="ARBA00022801"/>
    </source>
</evidence>
<dbReference type="CDD" id="cd07586">
    <property type="entry name" value="nitrilase_8"/>
    <property type="match status" value="1"/>
</dbReference>
<dbReference type="InterPro" id="IPR050345">
    <property type="entry name" value="Aliph_Amidase/BUP"/>
</dbReference>
<dbReference type="Proteomes" id="UP000886124">
    <property type="component" value="Unassembled WGS sequence"/>
</dbReference>
<dbReference type="InterPro" id="IPR003010">
    <property type="entry name" value="C-N_Hydrolase"/>
</dbReference>
<dbReference type="GO" id="GO:0050126">
    <property type="term" value="F:N-carbamoylputrescine amidase activity"/>
    <property type="evidence" value="ECO:0007669"/>
    <property type="project" value="TreeGrafter"/>
</dbReference>
<dbReference type="InterPro" id="IPR036526">
    <property type="entry name" value="C-N_Hydrolase_sf"/>
</dbReference>
<dbReference type="EMBL" id="DROD01000293">
    <property type="protein sequence ID" value="HHJ52404.1"/>
    <property type="molecule type" value="Genomic_DNA"/>
</dbReference>
<proteinExistence type="predicted"/>
<dbReference type="PROSITE" id="PS50263">
    <property type="entry name" value="CN_HYDROLASE"/>
    <property type="match status" value="1"/>
</dbReference>
<sequence length="287" mass="32769">MNKPTLKIAVAQMDNVLGDVDRNLERHYEAVEKAIEEKQDIIVFPELSLTGYSLKDAVYDVALSVRDAKWQKLKELSRHISIVVGAVELSDRYEIFNSLLFFEDGDLLSRHRKVYLPTYGLFEEKRYFSSGYRFRAFNSRLGRFGMLICEDAWHPTAGVILAQDGASIILVSAAGIARGLQSDGELENIQDWEALNRSLSIYTTSYIVFANRVGVEDGLMFWGGSEVYGPLGRRLSKAQYYEADLLFSEIDLLKLKHARINTTLLSDENLHVVIEELTRINEERKKY</sequence>